<keyword evidence="1" id="KW-0808">Transferase</keyword>
<comment type="caution">
    <text evidence="3">The sequence shown here is derived from an EMBL/GenBank/DDBJ whole genome shotgun (WGS) entry which is preliminary data.</text>
</comment>
<evidence type="ECO:0000313" key="4">
    <source>
        <dbReference type="Proteomes" id="UP001156641"/>
    </source>
</evidence>
<dbReference type="Pfam" id="PF13469">
    <property type="entry name" value="Sulfotransfer_3"/>
    <property type="match status" value="1"/>
</dbReference>
<dbReference type="Proteomes" id="UP001156641">
    <property type="component" value="Unassembled WGS sequence"/>
</dbReference>
<proteinExistence type="predicted"/>
<gene>
    <name evidence="3" type="ORF">GCM10010909_20330</name>
</gene>
<dbReference type="SUPFAM" id="SSF52540">
    <property type="entry name" value="P-loop containing nucleoside triphosphate hydrolases"/>
    <property type="match status" value="1"/>
</dbReference>
<dbReference type="PANTHER" id="PTHR12788">
    <property type="entry name" value="PROTEIN-TYROSINE SULFOTRANSFERASE 2"/>
    <property type="match status" value="1"/>
</dbReference>
<dbReference type="Gene3D" id="3.40.50.300">
    <property type="entry name" value="P-loop containing nucleotide triphosphate hydrolases"/>
    <property type="match status" value="1"/>
</dbReference>
<evidence type="ECO:0008006" key="5">
    <source>
        <dbReference type="Google" id="ProtNLM"/>
    </source>
</evidence>
<feature type="repeat" description="TPR" evidence="2">
    <location>
        <begin position="189"/>
        <end position="222"/>
    </location>
</feature>
<keyword evidence="2" id="KW-0802">TPR repeat</keyword>
<dbReference type="SUPFAM" id="SSF48452">
    <property type="entry name" value="TPR-like"/>
    <property type="match status" value="2"/>
</dbReference>
<keyword evidence="4" id="KW-1185">Reference proteome</keyword>
<sequence>MGWQRTGVDTVTQQKLDDVLCRCGSGLRRVRCCDADISAWPGGEAVDALDAQGQEAVKLFNEKKYVEAEALALKLLDLAPNLRPALRVLFEIRKAQKRGTAEEALAIRLAALPGAPAVRAAANLLLAQYYVGQGRYALARPPAAEAVMATPRDATAQHVLGVVLTESGALQAGERHYRRALAVLGRDDGVVLANLAWNLKLQGRLDDAVVIYEQALALRPDNRRGQGGYAQAEFARGNREKALRLLDDGLARWPDDRALRLLRAMADLAMGDAEAVLARLSNAPETLLSAELCTRGQALARLGRPVEAVQHYATAKLLQRERHGQQYQAEAFAAKAEACKAYFTAERVQPLPRAVAPPARQPVFLLGFARSGSSLLEQLLGQVPGFAAGDEFFPVAELNEIIPALAGAARDYPEALDHALVGDGWALPERLRQRYEEARNQLGLARPGVQFITDRSASNHWQLGLIKLLFPDAPVIHVLRHPLDVMLSNLGQDRRLEANCGVSMLALARHYALVMSLIRHFRGQLTLRYLPVRYEDLVSDTAASLRRVVEFAGADPAAVPPEAVLRANSAMPPGPVPAHFSGREAVHGRGLYRHRAYQTQMPALFAEVREILDPWIAELGYREDGP</sequence>
<evidence type="ECO:0000256" key="2">
    <source>
        <dbReference type="PROSITE-ProRule" id="PRU00339"/>
    </source>
</evidence>
<dbReference type="Gene3D" id="1.25.40.10">
    <property type="entry name" value="Tetratricopeptide repeat domain"/>
    <property type="match status" value="1"/>
</dbReference>
<accession>A0ABQ6A6N5</accession>
<evidence type="ECO:0000313" key="3">
    <source>
        <dbReference type="EMBL" id="GLR67352.1"/>
    </source>
</evidence>
<dbReference type="SMART" id="SM00028">
    <property type="entry name" value="TPR"/>
    <property type="match status" value="6"/>
</dbReference>
<dbReference type="InterPro" id="IPR019734">
    <property type="entry name" value="TPR_rpt"/>
</dbReference>
<dbReference type="InterPro" id="IPR011990">
    <property type="entry name" value="TPR-like_helical_dom_sf"/>
</dbReference>
<dbReference type="EMBL" id="BSOS01000065">
    <property type="protein sequence ID" value="GLR67352.1"/>
    <property type="molecule type" value="Genomic_DNA"/>
</dbReference>
<organism evidence="3 4">
    <name type="scientific">Acidocella aquatica</name>
    <dbReference type="NCBI Taxonomy" id="1922313"/>
    <lineage>
        <taxon>Bacteria</taxon>
        <taxon>Pseudomonadati</taxon>
        <taxon>Pseudomonadota</taxon>
        <taxon>Alphaproteobacteria</taxon>
        <taxon>Acetobacterales</taxon>
        <taxon>Acidocellaceae</taxon>
        <taxon>Acidocella</taxon>
    </lineage>
</organism>
<name>A0ABQ6A6N5_9PROT</name>
<reference evidence="4" key="1">
    <citation type="journal article" date="2019" name="Int. J. Syst. Evol. Microbiol.">
        <title>The Global Catalogue of Microorganisms (GCM) 10K type strain sequencing project: providing services to taxonomists for standard genome sequencing and annotation.</title>
        <authorList>
            <consortium name="The Broad Institute Genomics Platform"/>
            <consortium name="The Broad Institute Genome Sequencing Center for Infectious Disease"/>
            <person name="Wu L."/>
            <person name="Ma J."/>
        </authorList>
    </citation>
    <scope>NUCLEOTIDE SEQUENCE [LARGE SCALE GENOMIC DNA]</scope>
    <source>
        <strain evidence="4">NBRC 112502</strain>
    </source>
</reference>
<dbReference type="InterPro" id="IPR027417">
    <property type="entry name" value="P-loop_NTPase"/>
</dbReference>
<protein>
    <recommendedName>
        <fullName evidence="5">Tetratricopeptide repeat protein</fullName>
    </recommendedName>
</protein>
<dbReference type="PANTHER" id="PTHR12788:SF10">
    <property type="entry name" value="PROTEIN-TYROSINE SULFOTRANSFERASE"/>
    <property type="match status" value="1"/>
</dbReference>
<dbReference type="InterPro" id="IPR026634">
    <property type="entry name" value="TPST-like"/>
</dbReference>
<evidence type="ECO:0000256" key="1">
    <source>
        <dbReference type="ARBA" id="ARBA00022679"/>
    </source>
</evidence>
<dbReference type="Pfam" id="PF14559">
    <property type="entry name" value="TPR_19"/>
    <property type="match status" value="1"/>
</dbReference>
<dbReference type="PROSITE" id="PS50005">
    <property type="entry name" value="TPR"/>
    <property type="match status" value="1"/>
</dbReference>